<reference evidence="2 3" key="1">
    <citation type="submission" date="2014-03" db="EMBL/GenBank/DDBJ databases">
        <title>Draft Genome of Photorhabdus temperata Meg1.</title>
        <authorList>
            <person name="Hurst S.G.IV."/>
            <person name="Morris K."/>
            <person name="Thomas K."/>
            <person name="Tisa L.S."/>
        </authorList>
    </citation>
    <scope>NUCLEOTIDE SEQUENCE [LARGE SCALE GENOMIC DNA]</scope>
    <source>
        <strain evidence="2 3">Meg1</strain>
    </source>
</reference>
<evidence type="ECO:0000313" key="3">
    <source>
        <dbReference type="Proteomes" id="UP000028002"/>
    </source>
</evidence>
<gene>
    <name evidence="2" type="ORF">MEG1DRAFT_03853</name>
</gene>
<feature type="compositionally biased region" description="Basic residues" evidence="1">
    <location>
        <begin position="142"/>
        <end position="158"/>
    </location>
</feature>
<proteinExistence type="predicted"/>
<protein>
    <submittedName>
        <fullName evidence="2">Uncharacterized protein</fullName>
    </submittedName>
</protein>
<dbReference type="EMBL" id="JGVH01000079">
    <property type="protein sequence ID" value="KER01562.1"/>
    <property type="molecule type" value="Genomic_DNA"/>
</dbReference>
<dbReference type="PATRIC" id="fig|1393735.3.peg.3949"/>
<evidence type="ECO:0000313" key="2">
    <source>
        <dbReference type="EMBL" id="KER01562.1"/>
    </source>
</evidence>
<sequence>MAGLKELSNKLAQIKKQVPFATAQALTKVARQIEQAEKKAIERKLDNPTPFTVKSVGSVGASKSNLKAKVFVRDIAASYLTPFEIGGVHKLNSSALLNPKNIKLNKYGNLPRNKLKQLKAKPDVFIGEVTTSEHNSVNGVWQRKKARKGKKGKKRLKRSPNGTRRERKKQRPPKLLIRFGDALPVAPILGYQERARKMADALMPQAISQALDEAIKTAK</sequence>
<dbReference type="RefSeq" id="WP_036841067.1">
    <property type="nucleotide sequence ID" value="NZ_CAWLUD010000079.1"/>
</dbReference>
<organism evidence="2 3">
    <name type="scientific">Photorhabdus temperata subsp. temperata Meg1</name>
    <dbReference type="NCBI Taxonomy" id="1393735"/>
    <lineage>
        <taxon>Bacteria</taxon>
        <taxon>Pseudomonadati</taxon>
        <taxon>Pseudomonadota</taxon>
        <taxon>Gammaproteobacteria</taxon>
        <taxon>Enterobacterales</taxon>
        <taxon>Morganellaceae</taxon>
        <taxon>Photorhabdus</taxon>
    </lineage>
</organism>
<dbReference type="AlphaFoldDB" id="A0A081RSA9"/>
<feature type="region of interest" description="Disordered" evidence="1">
    <location>
        <begin position="136"/>
        <end position="174"/>
    </location>
</feature>
<comment type="caution">
    <text evidence="2">The sequence shown here is derived from an EMBL/GenBank/DDBJ whole genome shotgun (WGS) entry which is preliminary data.</text>
</comment>
<name>A0A081RSA9_PHOTE</name>
<dbReference type="Proteomes" id="UP000028002">
    <property type="component" value="Unassembled WGS sequence"/>
</dbReference>
<evidence type="ECO:0000256" key="1">
    <source>
        <dbReference type="SAM" id="MobiDB-lite"/>
    </source>
</evidence>
<accession>A0A081RSA9</accession>